<reference evidence="1 2" key="1">
    <citation type="submission" date="2019-03" db="EMBL/GenBank/DDBJ databases">
        <title>First draft genome of Liparis tanakae, snailfish: a comprehensive survey of snailfish specific genes.</title>
        <authorList>
            <person name="Kim W."/>
            <person name="Song I."/>
            <person name="Jeong J.-H."/>
            <person name="Kim D."/>
            <person name="Kim S."/>
            <person name="Ryu S."/>
            <person name="Song J.Y."/>
            <person name="Lee S.K."/>
        </authorList>
    </citation>
    <scope>NUCLEOTIDE SEQUENCE [LARGE SCALE GENOMIC DNA]</scope>
    <source>
        <tissue evidence="1">Muscle</tissue>
    </source>
</reference>
<organism evidence="1 2">
    <name type="scientific">Liparis tanakae</name>
    <name type="common">Tanaka's snailfish</name>
    <dbReference type="NCBI Taxonomy" id="230148"/>
    <lineage>
        <taxon>Eukaryota</taxon>
        <taxon>Metazoa</taxon>
        <taxon>Chordata</taxon>
        <taxon>Craniata</taxon>
        <taxon>Vertebrata</taxon>
        <taxon>Euteleostomi</taxon>
        <taxon>Actinopterygii</taxon>
        <taxon>Neopterygii</taxon>
        <taxon>Teleostei</taxon>
        <taxon>Neoteleostei</taxon>
        <taxon>Acanthomorphata</taxon>
        <taxon>Eupercaria</taxon>
        <taxon>Perciformes</taxon>
        <taxon>Cottioidei</taxon>
        <taxon>Cottales</taxon>
        <taxon>Liparidae</taxon>
        <taxon>Liparis</taxon>
    </lineage>
</organism>
<dbReference type="AlphaFoldDB" id="A0A4Z2IF30"/>
<sequence length="85" mass="8433">MSPKCAVPVTCTEKIRSGLCFDTSHHSPWLCAPPSPSSVSVRLLSIPAPLLRHSAAAGGAASPVELSSAAAAAAAVAALPALHPP</sequence>
<comment type="caution">
    <text evidence="1">The sequence shown here is derived from an EMBL/GenBank/DDBJ whole genome shotgun (WGS) entry which is preliminary data.</text>
</comment>
<dbReference type="EMBL" id="SRLO01000093">
    <property type="protein sequence ID" value="TNN76510.1"/>
    <property type="molecule type" value="Genomic_DNA"/>
</dbReference>
<name>A0A4Z2IF30_9TELE</name>
<evidence type="ECO:0000313" key="2">
    <source>
        <dbReference type="Proteomes" id="UP000314294"/>
    </source>
</evidence>
<keyword evidence="2" id="KW-1185">Reference proteome</keyword>
<evidence type="ECO:0000313" key="1">
    <source>
        <dbReference type="EMBL" id="TNN76510.1"/>
    </source>
</evidence>
<dbReference type="Proteomes" id="UP000314294">
    <property type="component" value="Unassembled WGS sequence"/>
</dbReference>
<protein>
    <submittedName>
        <fullName evidence="1">Uncharacterized protein</fullName>
    </submittedName>
</protein>
<gene>
    <name evidence="1" type="ORF">EYF80_013375</name>
</gene>
<proteinExistence type="predicted"/>
<accession>A0A4Z2IF30</accession>